<dbReference type="AlphaFoldDB" id="A0AAV4F1L6"/>
<accession>A0AAV4F1L6</accession>
<dbReference type="InterPro" id="IPR029021">
    <property type="entry name" value="Prot-tyrosine_phosphatase-like"/>
</dbReference>
<dbReference type="Proteomes" id="UP000762676">
    <property type="component" value="Unassembled WGS sequence"/>
</dbReference>
<sequence length="243" mass="27137">MVQFIKVAGQPVLVFFPVVIGILIYPFYNVNIGNLCVSSNRSTLQDIPSVFPERLKPPGLEEPTKVWWAKEITPLLHVAGRLSERQIMYAGEAGFKSIISLFLYPDDSPGDCGGEYLPVTSEEKNMVEGHVNSNGTVYYIFPNPALVSVLVAAIQYDLSLDWALQRLKEIGYGISATSHPQIYDVYEKHLADNQRVESQTSLSKVTVQKTYQSIVVTDLLDLPPFRIIVVRLQRLGCLLFSCA</sequence>
<gene>
    <name evidence="2" type="ORF">ElyMa_000246500</name>
</gene>
<evidence type="ECO:0000313" key="3">
    <source>
        <dbReference type="Proteomes" id="UP000762676"/>
    </source>
</evidence>
<feature type="transmembrane region" description="Helical" evidence="1">
    <location>
        <begin position="12"/>
        <end position="28"/>
    </location>
</feature>
<keyword evidence="1" id="KW-0812">Transmembrane</keyword>
<name>A0AAV4F1L6_9GAST</name>
<evidence type="ECO:0000313" key="2">
    <source>
        <dbReference type="EMBL" id="GFR67169.1"/>
    </source>
</evidence>
<evidence type="ECO:0000256" key="1">
    <source>
        <dbReference type="SAM" id="Phobius"/>
    </source>
</evidence>
<keyword evidence="3" id="KW-1185">Reference proteome</keyword>
<dbReference type="EMBL" id="BMAT01000486">
    <property type="protein sequence ID" value="GFR67169.1"/>
    <property type="molecule type" value="Genomic_DNA"/>
</dbReference>
<keyword evidence="1" id="KW-1133">Transmembrane helix</keyword>
<reference evidence="2 3" key="1">
    <citation type="journal article" date="2021" name="Elife">
        <title>Chloroplast acquisition without the gene transfer in kleptoplastic sea slugs, Plakobranchus ocellatus.</title>
        <authorList>
            <person name="Maeda T."/>
            <person name="Takahashi S."/>
            <person name="Yoshida T."/>
            <person name="Shimamura S."/>
            <person name="Takaki Y."/>
            <person name="Nagai Y."/>
            <person name="Toyoda A."/>
            <person name="Suzuki Y."/>
            <person name="Arimoto A."/>
            <person name="Ishii H."/>
            <person name="Satoh N."/>
            <person name="Nishiyama T."/>
            <person name="Hasebe M."/>
            <person name="Maruyama T."/>
            <person name="Minagawa J."/>
            <person name="Obokata J."/>
            <person name="Shigenobu S."/>
        </authorList>
    </citation>
    <scope>NUCLEOTIDE SEQUENCE [LARGE SCALE GENOMIC DNA]</scope>
</reference>
<dbReference type="Gene3D" id="3.90.190.10">
    <property type="entry name" value="Protein tyrosine phosphatase superfamily"/>
    <property type="match status" value="1"/>
</dbReference>
<comment type="caution">
    <text evidence="2">The sequence shown here is derived from an EMBL/GenBank/DDBJ whole genome shotgun (WGS) entry which is preliminary data.</text>
</comment>
<organism evidence="2 3">
    <name type="scientific">Elysia marginata</name>
    <dbReference type="NCBI Taxonomy" id="1093978"/>
    <lineage>
        <taxon>Eukaryota</taxon>
        <taxon>Metazoa</taxon>
        <taxon>Spiralia</taxon>
        <taxon>Lophotrochozoa</taxon>
        <taxon>Mollusca</taxon>
        <taxon>Gastropoda</taxon>
        <taxon>Heterobranchia</taxon>
        <taxon>Euthyneura</taxon>
        <taxon>Panpulmonata</taxon>
        <taxon>Sacoglossa</taxon>
        <taxon>Placobranchoidea</taxon>
        <taxon>Plakobranchidae</taxon>
        <taxon>Elysia</taxon>
    </lineage>
</organism>
<proteinExistence type="predicted"/>
<protein>
    <submittedName>
        <fullName evidence="2">Uncharacterized protein</fullName>
    </submittedName>
</protein>
<keyword evidence="1" id="KW-0472">Membrane</keyword>